<feature type="transmembrane region" description="Helical" evidence="4">
    <location>
        <begin position="340"/>
        <end position="358"/>
    </location>
</feature>
<proteinExistence type="predicted"/>
<evidence type="ECO:0000256" key="3">
    <source>
        <dbReference type="ARBA" id="ARBA00023136"/>
    </source>
</evidence>
<dbReference type="Gene3D" id="1.20.1250.20">
    <property type="entry name" value="MFS general substrate transporter like domains"/>
    <property type="match status" value="1"/>
</dbReference>
<evidence type="ECO:0000256" key="4">
    <source>
        <dbReference type="SAM" id="Phobius"/>
    </source>
</evidence>
<dbReference type="PROSITE" id="PS50850">
    <property type="entry name" value="MFS"/>
    <property type="match status" value="1"/>
</dbReference>
<sequence>MRNIPSNMLILALGQALTSTAISLLTLVSSLAGSYLAPLKSLSTLPVSATVIGAMLMIYPASIIMGKLGRKNGFMLKAAIGVVGGIAGYYALVQHSFYILIWGAFILGIFSSFGQYYRFAAIEVAKNEDDKHLALSIVTGAGVIGGILGPMLGGEFAQIIPNAPFAGAFIVLSVICVVLAISQCGLSSDLGKVEIAQHEKNDIVKLNQTFFLVSLICAIGFFVMTLVMNAAPLALHHSGFSLQDIALVLQIHFVLMYFPSFFNPLVIRHFGVDGLILLGIAAGIVAALFSFVPMQTQFLYMLELGLAGIAWNFIFNGGTLLLVNTYPAKLKTKAQGINSWIVYSANVCASFGSGVLITQYSWKLVNALGLLLLIIALYLILIKKIHQNTMFNPS</sequence>
<feature type="transmembrane region" description="Helical" evidence="4">
    <location>
        <begin position="364"/>
        <end position="382"/>
    </location>
</feature>
<dbReference type="OrthoDB" id="8558006at2"/>
<dbReference type="InterPro" id="IPR020846">
    <property type="entry name" value="MFS_dom"/>
</dbReference>
<dbReference type="Proteomes" id="UP000014568">
    <property type="component" value="Unassembled WGS sequence"/>
</dbReference>
<dbReference type="RefSeq" id="WP_016656890.1">
    <property type="nucleotide sequence ID" value="NZ_KE340353.1"/>
</dbReference>
<keyword evidence="1 4" id="KW-0812">Transmembrane</keyword>
<comment type="caution">
    <text evidence="6">The sequence shown here is derived from an EMBL/GenBank/DDBJ whole genome shotgun (WGS) entry which is preliminary data.</text>
</comment>
<accession>S3NXT2</accession>
<dbReference type="AlphaFoldDB" id="S3NXT2"/>
<dbReference type="STRING" id="632955.GCA_000829675_01036"/>
<feature type="transmembrane region" description="Helical" evidence="4">
    <location>
        <begin position="270"/>
        <end position="292"/>
    </location>
</feature>
<dbReference type="PANTHER" id="PTHR23534">
    <property type="entry name" value="MFS PERMEASE"/>
    <property type="match status" value="1"/>
</dbReference>
<evidence type="ECO:0000256" key="1">
    <source>
        <dbReference type="ARBA" id="ARBA00022692"/>
    </source>
</evidence>
<keyword evidence="2 4" id="KW-1133">Transmembrane helix</keyword>
<name>S3NXT2_9GAMM</name>
<dbReference type="EMBL" id="ATGI01000032">
    <property type="protein sequence ID" value="EPF71461.1"/>
    <property type="molecule type" value="Genomic_DNA"/>
</dbReference>
<feature type="transmembrane region" description="Helical" evidence="4">
    <location>
        <begin position="99"/>
        <end position="121"/>
    </location>
</feature>
<dbReference type="SUPFAM" id="SSF103473">
    <property type="entry name" value="MFS general substrate transporter"/>
    <property type="match status" value="1"/>
</dbReference>
<dbReference type="CDD" id="cd06174">
    <property type="entry name" value="MFS"/>
    <property type="match status" value="1"/>
</dbReference>
<dbReference type="InterPro" id="IPR011701">
    <property type="entry name" value="MFS"/>
</dbReference>
<keyword evidence="3 4" id="KW-0472">Membrane</keyword>
<feature type="transmembrane region" description="Helical" evidence="4">
    <location>
        <begin position="165"/>
        <end position="188"/>
    </location>
</feature>
<feature type="transmembrane region" description="Helical" evidence="4">
    <location>
        <begin position="74"/>
        <end position="93"/>
    </location>
</feature>
<gene>
    <name evidence="6" type="ORF">F945_02490</name>
</gene>
<organism evidence="6 7">
    <name type="scientific">Acinetobacter rudis CIP 110305</name>
    <dbReference type="NCBI Taxonomy" id="421052"/>
    <lineage>
        <taxon>Bacteria</taxon>
        <taxon>Pseudomonadati</taxon>
        <taxon>Pseudomonadota</taxon>
        <taxon>Gammaproteobacteria</taxon>
        <taxon>Moraxellales</taxon>
        <taxon>Moraxellaceae</taxon>
        <taxon>Acinetobacter</taxon>
    </lineage>
</organism>
<feature type="transmembrane region" description="Helical" evidence="4">
    <location>
        <begin position="240"/>
        <end position="258"/>
    </location>
</feature>
<reference evidence="6 7" key="1">
    <citation type="submission" date="2013-06" db="EMBL/GenBank/DDBJ databases">
        <title>The Genome Sequence of Acinetobacter rudis CIP 110305.</title>
        <authorList>
            <consortium name="The Broad Institute Genome Sequencing Platform"/>
            <consortium name="The Broad Institute Genome Sequencing Center for Infectious Disease"/>
            <person name="Cerqueira G."/>
            <person name="Feldgarden M."/>
            <person name="Courvalin P."/>
            <person name="Perichon B."/>
            <person name="Grillot-Courvalin C."/>
            <person name="Clermont D."/>
            <person name="Rocha E."/>
            <person name="Yoon E.-J."/>
            <person name="Nemec A."/>
            <person name="Young S.K."/>
            <person name="Zeng Q."/>
            <person name="Gargeya S."/>
            <person name="Fitzgerald M."/>
            <person name="Abouelleil A."/>
            <person name="Alvarado L."/>
            <person name="Berlin A.M."/>
            <person name="Chapman S.B."/>
            <person name="Dewar J."/>
            <person name="Goldberg J."/>
            <person name="Griggs A."/>
            <person name="Gujja S."/>
            <person name="Hansen M."/>
            <person name="Howarth C."/>
            <person name="Imamovic A."/>
            <person name="Larimer J."/>
            <person name="McCowan C."/>
            <person name="Murphy C."/>
            <person name="Pearson M."/>
            <person name="Priest M."/>
            <person name="Roberts A."/>
            <person name="Saif S."/>
            <person name="Shea T."/>
            <person name="Sykes S."/>
            <person name="Wortman J."/>
            <person name="Nusbaum C."/>
            <person name="Birren B."/>
        </authorList>
    </citation>
    <scope>NUCLEOTIDE SEQUENCE [LARGE SCALE GENOMIC DNA]</scope>
    <source>
        <strain evidence="6 7">CIP 110305</strain>
    </source>
</reference>
<dbReference type="HOGENOM" id="CLU_047644_2_0_6"/>
<dbReference type="PATRIC" id="fig|421052.3.peg.2436"/>
<dbReference type="GO" id="GO:0022857">
    <property type="term" value="F:transmembrane transporter activity"/>
    <property type="evidence" value="ECO:0007669"/>
    <property type="project" value="InterPro"/>
</dbReference>
<feature type="transmembrane region" description="Helical" evidence="4">
    <location>
        <begin position="209"/>
        <end position="228"/>
    </location>
</feature>
<dbReference type="PANTHER" id="PTHR23534:SF1">
    <property type="entry name" value="MAJOR FACILITATOR SUPERFAMILY PROTEIN"/>
    <property type="match status" value="1"/>
</dbReference>
<dbReference type="eggNOG" id="COG2814">
    <property type="taxonomic scope" value="Bacteria"/>
</dbReference>
<feature type="transmembrane region" description="Helical" evidence="4">
    <location>
        <begin position="133"/>
        <end position="153"/>
    </location>
</feature>
<protein>
    <recommendedName>
        <fullName evidence="5">Major facilitator superfamily (MFS) profile domain-containing protein</fullName>
    </recommendedName>
</protein>
<evidence type="ECO:0000313" key="6">
    <source>
        <dbReference type="EMBL" id="EPF71461.1"/>
    </source>
</evidence>
<feature type="domain" description="Major facilitator superfamily (MFS) profile" evidence="5">
    <location>
        <begin position="209"/>
        <end position="394"/>
    </location>
</feature>
<evidence type="ECO:0000256" key="2">
    <source>
        <dbReference type="ARBA" id="ARBA00022989"/>
    </source>
</evidence>
<dbReference type="Pfam" id="PF07690">
    <property type="entry name" value="MFS_1"/>
    <property type="match status" value="1"/>
</dbReference>
<dbReference type="InterPro" id="IPR036259">
    <property type="entry name" value="MFS_trans_sf"/>
</dbReference>
<feature type="transmembrane region" description="Helical" evidence="4">
    <location>
        <begin position="42"/>
        <end position="62"/>
    </location>
</feature>
<keyword evidence="7" id="KW-1185">Reference proteome</keyword>
<evidence type="ECO:0000259" key="5">
    <source>
        <dbReference type="PROSITE" id="PS50850"/>
    </source>
</evidence>
<feature type="transmembrane region" description="Helical" evidence="4">
    <location>
        <begin position="304"/>
        <end position="328"/>
    </location>
</feature>
<evidence type="ECO:0000313" key="7">
    <source>
        <dbReference type="Proteomes" id="UP000014568"/>
    </source>
</evidence>